<proteinExistence type="predicted"/>
<dbReference type="PANTHER" id="PTHR36173">
    <property type="entry name" value="RIBONUCLEASE VAPC16-RELATED"/>
    <property type="match status" value="1"/>
</dbReference>
<name>A0A6J6MDX2_9ZZZZ</name>
<organism evidence="2">
    <name type="scientific">freshwater metagenome</name>
    <dbReference type="NCBI Taxonomy" id="449393"/>
    <lineage>
        <taxon>unclassified sequences</taxon>
        <taxon>metagenomes</taxon>
        <taxon>ecological metagenomes</taxon>
    </lineage>
</organism>
<gene>
    <name evidence="2" type="ORF">UFOPK2310_00674</name>
</gene>
<dbReference type="SUPFAM" id="SSF88723">
    <property type="entry name" value="PIN domain-like"/>
    <property type="match status" value="1"/>
</dbReference>
<reference evidence="2" key="1">
    <citation type="submission" date="2020-05" db="EMBL/GenBank/DDBJ databases">
        <authorList>
            <person name="Chiriac C."/>
            <person name="Salcher M."/>
            <person name="Ghai R."/>
            <person name="Kavagutti S V."/>
        </authorList>
    </citation>
    <scope>NUCLEOTIDE SEQUENCE</scope>
</reference>
<dbReference type="PANTHER" id="PTHR36173:SF2">
    <property type="entry name" value="RIBONUCLEASE VAPC16"/>
    <property type="match status" value="1"/>
</dbReference>
<dbReference type="InterPro" id="IPR029060">
    <property type="entry name" value="PIN-like_dom_sf"/>
</dbReference>
<sequence length="124" mass="13941">MKLLLDTHVLLWWLSETPFDQIATHAISDSKNEVYVSAVTAWEVSIKVAKGNLRINGELSEGIAESGFEILPIRWSHAVQAGGLAPHHRDPFDRLLIAQAQVEDLTLITRDREIRRYEVSLLAA</sequence>
<dbReference type="EMBL" id="CAEZWW010000065">
    <property type="protein sequence ID" value="CAB4672136.1"/>
    <property type="molecule type" value="Genomic_DNA"/>
</dbReference>
<dbReference type="Gene3D" id="3.40.50.1010">
    <property type="entry name" value="5'-nuclease"/>
    <property type="match status" value="1"/>
</dbReference>
<evidence type="ECO:0000313" key="2">
    <source>
        <dbReference type="EMBL" id="CAB4672136.1"/>
    </source>
</evidence>
<evidence type="ECO:0000259" key="1">
    <source>
        <dbReference type="Pfam" id="PF01850"/>
    </source>
</evidence>
<accession>A0A6J6MDX2</accession>
<dbReference type="Pfam" id="PF01850">
    <property type="entry name" value="PIN"/>
    <property type="match status" value="1"/>
</dbReference>
<dbReference type="InterPro" id="IPR002716">
    <property type="entry name" value="PIN_dom"/>
</dbReference>
<dbReference type="InterPro" id="IPR052919">
    <property type="entry name" value="TA_system_RNase"/>
</dbReference>
<dbReference type="AlphaFoldDB" id="A0A6J6MDX2"/>
<protein>
    <submittedName>
        <fullName evidence="2">Unannotated protein</fullName>
    </submittedName>
</protein>
<feature type="domain" description="PIN" evidence="1">
    <location>
        <begin position="4"/>
        <end position="117"/>
    </location>
</feature>
<dbReference type="InterPro" id="IPR041705">
    <property type="entry name" value="PIN_Sll0205"/>
</dbReference>
<dbReference type="CDD" id="cd09872">
    <property type="entry name" value="PIN_Sll0205-like"/>
    <property type="match status" value="1"/>
</dbReference>